<feature type="transmembrane region" description="Helical" evidence="7">
    <location>
        <begin position="183"/>
        <end position="204"/>
    </location>
</feature>
<comment type="similarity">
    <text evidence="7">Belongs to the binding-protein-dependent transport system permease family.</text>
</comment>
<dbReference type="Pfam" id="PF00528">
    <property type="entry name" value="BPD_transp_1"/>
    <property type="match status" value="1"/>
</dbReference>
<evidence type="ECO:0000313" key="10">
    <source>
        <dbReference type="Proteomes" id="UP000619295"/>
    </source>
</evidence>
<name>A0A927EED6_9HYPH</name>
<keyword evidence="5 7" id="KW-1133">Transmembrane helix</keyword>
<dbReference type="Pfam" id="PF12911">
    <property type="entry name" value="OppC_N"/>
    <property type="match status" value="1"/>
</dbReference>
<keyword evidence="2 7" id="KW-0813">Transport</keyword>
<keyword evidence="10" id="KW-1185">Reference proteome</keyword>
<organism evidence="9 10">
    <name type="scientific">Bosea spartocytisi</name>
    <dbReference type="NCBI Taxonomy" id="2773451"/>
    <lineage>
        <taxon>Bacteria</taxon>
        <taxon>Pseudomonadati</taxon>
        <taxon>Pseudomonadota</taxon>
        <taxon>Alphaproteobacteria</taxon>
        <taxon>Hyphomicrobiales</taxon>
        <taxon>Boseaceae</taxon>
        <taxon>Bosea</taxon>
    </lineage>
</organism>
<dbReference type="PANTHER" id="PTHR43386">
    <property type="entry name" value="OLIGOPEPTIDE TRANSPORT SYSTEM PERMEASE PROTEIN APPC"/>
    <property type="match status" value="1"/>
</dbReference>
<dbReference type="Gene3D" id="1.10.3720.10">
    <property type="entry name" value="MetI-like"/>
    <property type="match status" value="1"/>
</dbReference>
<reference evidence="9" key="1">
    <citation type="submission" date="2020-09" db="EMBL/GenBank/DDBJ databases">
        <title>Bosea spartocytisi sp. nov. a root nodule endophyte of Spartocytisus supranubius in the high mountain ecosystem fo the Teide National Park (Canary Islands, Spain).</title>
        <authorList>
            <person name="Pulido-Suarez L."/>
            <person name="Peix A."/>
            <person name="Igual J.M."/>
            <person name="Socas-Perez N."/>
            <person name="Velazquez E."/>
            <person name="Flores-Felix J.D."/>
            <person name="Leon-Barrios M."/>
        </authorList>
    </citation>
    <scope>NUCLEOTIDE SEQUENCE</scope>
    <source>
        <strain evidence="9">SSUT16</strain>
    </source>
</reference>
<gene>
    <name evidence="9" type="ORF">IED13_18730</name>
</gene>
<evidence type="ECO:0000256" key="2">
    <source>
        <dbReference type="ARBA" id="ARBA00022448"/>
    </source>
</evidence>
<proteinExistence type="inferred from homology"/>
<evidence type="ECO:0000256" key="6">
    <source>
        <dbReference type="ARBA" id="ARBA00023136"/>
    </source>
</evidence>
<dbReference type="InterPro" id="IPR035906">
    <property type="entry name" value="MetI-like_sf"/>
</dbReference>
<dbReference type="EMBL" id="JACXWY010000012">
    <property type="protein sequence ID" value="MBD3847741.1"/>
    <property type="molecule type" value="Genomic_DNA"/>
</dbReference>
<evidence type="ECO:0000256" key="4">
    <source>
        <dbReference type="ARBA" id="ARBA00022692"/>
    </source>
</evidence>
<dbReference type="InterPro" id="IPR025966">
    <property type="entry name" value="OppC_N"/>
</dbReference>
<feature type="transmembrane region" description="Helical" evidence="7">
    <location>
        <begin position="151"/>
        <end position="171"/>
    </location>
</feature>
<dbReference type="PANTHER" id="PTHR43386:SF26">
    <property type="entry name" value="ABC TRANSPORTER PERMEASE PROTEIN"/>
    <property type="match status" value="1"/>
</dbReference>
<feature type="transmembrane region" description="Helical" evidence="7">
    <location>
        <begin position="42"/>
        <end position="64"/>
    </location>
</feature>
<evidence type="ECO:0000256" key="1">
    <source>
        <dbReference type="ARBA" id="ARBA00004651"/>
    </source>
</evidence>
<evidence type="ECO:0000256" key="3">
    <source>
        <dbReference type="ARBA" id="ARBA00022475"/>
    </source>
</evidence>
<dbReference type="RefSeq" id="WP_191125073.1">
    <property type="nucleotide sequence ID" value="NZ_JACXWY010000012.1"/>
</dbReference>
<evidence type="ECO:0000259" key="8">
    <source>
        <dbReference type="PROSITE" id="PS50928"/>
    </source>
</evidence>
<comment type="subcellular location">
    <subcellularLocation>
        <location evidence="1 7">Cell membrane</location>
        <topology evidence="1 7">Multi-pass membrane protein</topology>
    </subcellularLocation>
</comment>
<keyword evidence="3" id="KW-1003">Cell membrane</keyword>
<keyword evidence="4 7" id="KW-0812">Transmembrane</keyword>
<dbReference type="GO" id="GO:0005886">
    <property type="term" value="C:plasma membrane"/>
    <property type="evidence" value="ECO:0007669"/>
    <property type="project" value="UniProtKB-SubCell"/>
</dbReference>
<evidence type="ECO:0000256" key="5">
    <source>
        <dbReference type="ARBA" id="ARBA00022989"/>
    </source>
</evidence>
<feature type="transmembrane region" description="Helical" evidence="7">
    <location>
        <begin position="248"/>
        <end position="270"/>
    </location>
</feature>
<keyword evidence="6 7" id="KW-0472">Membrane</keyword>
<feature type="transmembrane region" description="Helical" evidence="7">
    <location>
        <begin position="291"/>
        <end position="312"/>
    </location>
</feature>
<evidence type="ECO:0000256" key="7">
    <source>
        <dbReference type="RuleBase" id="RU363032"/>
    </source>
</evidence>
<dbReference type="GO" id="GO:0055085">
    <property type="term" value="P:transmembrane transport"/>
    <property type="evidence" value="ECO:0007669"/>
    <property type="project" value="InterPro"/>
</dbReference>
<dbReference type="CDD" id="cd06261">
    <property type="entry name" value="TM_PBP2"/>
    <property type="match status" value="1"/>
</dbReference>
<dbReference type="Proteomes" id="UP000619295">
    <property type="component" value="Unassembled WGS sequence"/>
</dbReference>
<dbReference type="AlphaFoldDB" id="A0A927EED6"/>
<evidence type="ECO:0000313" key="9">
    <source>
        <dbReference type="EMBL" id="MBD3847741.1"/>
    </source>
</evidence>
<accession>A0A927EED6</accession>
<dbReference type="InterPro" id="IPR050366">
    <property type="entry name" value="BP-dependent_transpt_permease"/>
</dbReference>
<protein>
    <submittedName>
        <fullName evidence="9">ABC transporter permease</fullName>
    </submittedName>
</protein>
<comment type="caution">
    <text evidence="9">The sequence shown here is derived from an EMBL/GenBank/DDBJ whole genome shotgun (WGS) entry which is preliminary data.</text>
</comment>
<dbReference type="PROSITE" id="PS50928">
    <property type="entry name" value="ABC_TM1"/>
    <property type="match status" value="1"/>
</dbReference>
<dbReference type="InterPro" id="IPR000515">
    <property type="entry name" value="MetI-like"/>
</dbReference>
<feature type="domain" description="ABC transmembrane type-1" evidence="8">
    <location>
        <begin position="112"/>
        <end position="312"/>
    </location>
</feature>
<dbReference type="SUPFAM" id="SSF161098">
    <property type="entry name" value="MetI-like"/>
    <property type="match status" value="1"/>
</dbReference>
<feature type="transmembrane region" description="Helical" evidence="7">
    <location>
        <begin position="114"/>
        <end position="139"/>
    </location>
</feature>
<sequence length="324" mass="35236">MPAETVATAAKPADAKPADAKPGRIRRFLDSDIGWSFRKTPAAWISALVLTLLIVTAFLAPLIAAQNPYDLSQIFIDKAEIPPIWQEGGEWPFLLGTDPQGRDVLSAILYGSRISLIIGFSAVVVSMLIGVSVGLVAGFHGGRIDNLLMRLGDTVLSIPTLLMAILVSAVFRGLLPPELRDPFAAMVLVLAISLTNWVQYARTVRASTMVERRKEYVLAARIIRVPATRIMLWHILPNTLTPVMVAATLNLGLAILSEATLSFLGVGMPITQPSLGTLIRIGNQYLFSGSWWLVVFPSLQLGLIVLSVNLLGDWLRDALNPKLR</sequence>